<feature type="transmembrane region" description="Helical" evidence="1">
    <location>
        <begin position="73"/>
        <end position="92"/>
    </location>
</feature>
<keyword evidence="1" id="KW-0812">Transmembrane</keyword>
<dbReference type="EMBL" id="ATLC01000054">
    <property type="protein sequence ID" value="EPJ27614.1"/>
    <property type="molecule type" value="Genomic_DNA"/>
</dbReference>
<organism evidence="2 3">
    <name type="scientific">Chlamydia psittaci 99DC5</name>
    <dbReference type="NCBI Taxonomy" id="1112251"/>
    <lineage>
        <taxon>Bacteria</taxon>
        <taxon>Pseudomonadati</taxon>
        <taxon>Chlamydiota</taxon>
        <taxon>Chlamydiia</taxon>
        <taxon>Chlamydiales</taxon>
        <taxon>Chlamydiaceae</taxon>
        <taxon>Chlamydia/Chlamydophila group</taxon>
        <taxon>Chlamydia</taxon>
    </lineage>
</organism>
<evidence type="ECO:0000313" key="3">
    <source>
        <dbReference type="Proteomes" id="UP000014627"/>
    </source>
</evidence>
<comment type="caution">
    <text evidence="2">The sequence shown here is derived from an EMBL/GenBank/DDBJ whole genome shotgun (WGS) entry which is preliminary data.</text>
</comment>
<keyword evidence="1" id="KW-0472">Membrane</keyword>
<name>A0ABP2X2Q1_CHLPS</name>
<gene>
    <name evidence="2" type="ORF">CP99DC5_1011</name>
</gene>
<dbReference type="Pfam" id="PF04890">
    <property type="entry name" value="DUF648"/>
    <property type="match status" value="1"/>
</dbReference>
<keyword evidence="1" id="KW-1133">Transmembrane helix</keyword>
<evidence type="ECO:0000256" key="1">
    <source>
        <dbReference type="SAM" id="Phobius"/>
    </source>
</evidence>
<keyword evidence="3" id="KW-1185">Reference proteome</keyword>
<accession>A0ABP2X2Q1</accession>
<dbReference type="Proteomes" id="UP000014627">
    <property type="component" value="Unassembled WGS sequence"/>
</dbReference>
<dbReference type="InterPro" id="IPR006974">
    <property type="entry name" value="DUF648"/>
</dbReference>
<reference evidence="2 3" key="1">
    <citation type="submission" date="2013-04" db="EMBL/GenBank/DDBJ databases">
        <title>Genome sequence of Chlamydia psittaci 99DC5.</title>
        <authorList>
            <person name="Huot-Creasy H."/>
            <person name="McCracken C.L."/>
            <person name="Humphries M."/>
            <person name="Sachse K."/>
            <person name="Laroucau K."/>
            <person name="Bavoil P."/>
            <person name="Myers G.S."/>
        </authorList>
    </citation>
    <scope>NUCLEOTIDE SEQUENCE [LARGE SCALE GENOMIC DNA]</scope>
    <source>
        <strain evidence="2 3">99DC5</strain>
    </source>
</reference>
<sequence length="481" mass="54861">MFSSLWRISTNFCLSPFNQEPSYCDKILSKLDNYFYFGGKQVEIVGRNERTQEILCISSSGRHVPIAEKIIKILSYVLLPIVLVALLIRFLLHKALNSKVVLMDQQGLGTPCESYLNQAKAIRNKFIPLRYAYRNDNNALKTALNREGLKVVHFYREETTNQLLLTMTSQNLPNIAFTLAIPVTTATPEEREQALMKHLWNCIQSINTAKRQNLDHLMISNPIGIHLKDGVIIHCIRDIHLTEHTLNKHDASTSVEEHNHLQNAFNDLVNFTVLTGYPGKVFAKSDRKFVRLDSATNSRALLIIDPGHVTTYTDKNKEREQRVTALIPILQHVPPEYLQGMLNQIPRSIKSKIKNLHFLLSQEFLDKTLDIQAPLFTSDHVQTPLSNQEKRQLVQDFLNFIARRAVVQNTAGRKMIVFYKGNPGEGEATLMNQYNNCGSMFYKPEGTQEKCLGESLMDQLIAIGIFSSYESTENMICAYFD</sequence>
<evidence type="ECO:0000313" key="2">
    <source>
        <dbReference type="EMBL" id="EPJ27614.1"/>
    </source>
</evidence>
<proteinExistence type="predicted"/>
<protein>
    <submittedName>
        <fullName evidence="2">Uncharacterized protein</fullName>
    </submittedName>
</protein>
<dbReference type="RefSeq" id="WP_016981854.1">
    <property type="nucleotide sequence ID" value="NZ_KE356190.1"/>
</dbReference>